<dbReference type="Proteomes" id="UP000630353">
    <property type="component" value="Unassembled WGS sequence"/>
</dbReference>
<evidence type="ECO:0000256" key="2">
    <source>
        <dbReference type="ARBA" id="ARBA00022630"/>
    </source>
</evidence>
<dbReference type="InterPro" id="IPR036188">
    <property type="entry name" value="FAD/NAD-bd_sf"/>
</dbReference>
<evidence type="ECO:0000256" key="1">
    <source>
        <dbReference type="ARBA" id="ARBA00001974"/>
    </source>
</evidence>
<evidence type="ECO:0000313" key="9">
    <source>
        <dbReference type="EMBL" id="GHD62159.1"/>
    </source>
</evidence>
<reference evidence="9" key="2">
    <citation type="submission" date="2020-09" db="EMBL/GenBank/DDBJ databases">
        <authorList>
            <person name="Sun Q."/>
            <person name="Kim S."/>
        </authorList>
    </citation>
    <scope>NUCLEOTIDE SEQUENCE</scope>
    <source>
        <strain evidence="9">KCTC 42651</strain>
    </source>
</reference>
<keyword evidence="2" id="KW-0285">Flavoprotein</keyword>
<dbReference type="AlphaFoldDB" id="A0A919CSF1"/>
<evidence type="ECO:0000259" key="8">
    <source>
        <dbReference type="Pfam" id="PF07992"/>
    </source>
</evidence>
<dbReference type="Gene3D" id="3.50.50.60">
    <property type="entry name" value="FAD/NAD(P)-binding domain"/>
    <property type="match status" value="2"/>
</dbReference>
<keyword evidence="4" id="KW-0274">FAD</keyword>
<evidence type="ECO:0000256" key="5">
    <source>
        <dbReference type="ARBA" id="ARBA00022946"/>
    </source>
</evidence>
<reference evidence="9" key="1">
    <citation type="journal article" date="2014" name="Int. J. Syst. Evol. Microbiol.">
        <title>Complete genome sequence of Corynebacterium casei LMG S-19264T (=DSM 44701T), isolated from a smear-ripened cheese.</title>
        <authorList>
            <consortium name="US DOE Joint Genome Institute (JGI-PGF)"/>
            <person name="Walter F."/>
            <person name="Albersmeier A."/>
            <person name="Kalinowski J."/>
            <person name="Ruckert C."/>
        </authorList>
    </citation>
    <scope>NUCLEOTIDE SEQUENCE</scope>
    <source>
        <strain evidence="9">KCTC 42651</strain>
    </source>
</reference>
<dbReference type="Gene3D" id="3.90.190.10">
    <property type="entry name" value="Protein tyrosine phosphatase superfamily"/>
    <property type="match status" value="1"/>
</dbReference>
<keyword evidence="6" id="KW-0560">Oxidoreductase</keyword>
<evidence type="ECO:0000259" key="7">
    <source>
        <dbReference type="Pfam" id="PF04273"/>
    </source>
</evidence>
<feature type="domain" description="Beta-lactamase hydrolase-like protein phosphatase-like" evidence="7">
    <location>
        <begin position="3"/>
        <end position="109"/>
    </location>
</feature>
<dbReference type="NCBIfam" id="TIGR01244">
    <property type="entry name" value="TIGR01244 family sulfur transferase"/>
    <property type="match status" value="1"/>
</dbReference>
<dbReference type="InterPro" id="IPR005939">
    <property type="entry name" value="BLH_phosphatase-like"/>
</dbReference>
<keyword evidence="3" id="KW-0874">Quinone</keyword>
<proteinExistence type="predicted"/>
<dbReference type="CDD" id="cd14503">
    <property type="entry name" value="PTP-bact"/>
    <property type="match status" value="1"/>
</dbReference>
<protein>
    <recommendedName>
        <fullName evidence="11">TIGR01244 family phosphatase</fullName>
    </recommendedName>
</protein>
<dbReference type="GO" id="GO:0071949">
    <property type="term" value="F:FAD binding"/>
    <property type="evidence" value="ECO:0007669"/>
    <property type="project" value="TreeGrafter"/>
</dbReference>
<evidence type="ECO:0000313" key="10">
    <source>
        <dbReference type="Proteomes" id="UP000630353"/>
    </source>
</evidence>
<organism evidence="9 10">
    <name type="scientific">Thalassobaculum fulvum</name>
    <dbReference type="NCBI Taxonomy" id="1633335"/>
    <lineage>
        <taxon>Bacteria</taxon>
        <taxon>Pseudomonadati</taxon>
        <taxon>Pseudomonadota</taxon>
        <taxon>Alphaproteobacteria</taxon>
        <taxon>Rhodospirillales</taxon>
        <taxon>Thalassobaculaceae</taxon>
        <taxon>Thalassobaculum</taxon>
    </lineage>
</organism>
<dbReference type="InterPro" id="IPR023753">
    <property type="entry name" value="FAD/NAD-binding_dom"/>
</dbReference>
<dbReference type="InterPro" id="IPR015904">
    <property type="entry name" value="Sulphide_quinone_reductase"/>
</dbReference>
<evidence type="ECO:0000256" key="3">
    <source>
        <dbReference type="ARBA" id="ARBA00022719"/>
    </source>
</evidence>
<dbReference type="GO" id="GO:0048038">
    <property type="term" value="F:quinone binding"/>
    <property type="evidence" value="ECO:0007669"/>
    <property type="project" value="UniProtKB-KW"/>
</dbReference>
<dbReference type="PANTHER" id="PTHR10632:SF2">
    <property type="entry name" value="SULFIDE:QUINONE OXIDOREDUCTASE, MITOCHONDRIAL"/>
    <property type="match status" value="1"/>
</dbReference>
<feature type="domain" description="FAD/NAD(P)-binding" evidence="8">
    <location>
        <begin position="151"/>
        <end position="264"/>
    </location>
</feature>
<evidence type="ECO:0000256" key="6">
    <source>
        <dbReference type="ARBA" id="ARBA00023002"/>
    </source>
</evidence>
<dbReference type="Pfam" id="PF07992">
    <property type="entry name" value="Pyr_redox_2"/>
    <property type="match status" value="1"/>
</dbReference>
<comment type="caution">
    <text evidence="9">The sequence shown here is derived from an EMBL/GenBank/DDBJ whole genome shotgun (WGS) entry which is preliminary data.</text>
</comment>
<dbReference type="GO" id="GO:0070221">
    <property type="term" value="P:sulfide oxidation, using sulfide:quinone oxidoreductase"/>
    <property type="evidence" value="ECO:0007669"/>
    <property type="project" value="TreeGrafter"/>
</dbReference>
<evidence type="ECO:0008006" key="11">
    <source>
        <dbReference type="Google" id="ProtNLM"/>
    </source>
</evidence>
<evidence type="ECO:0000256" key="4">
    <source>
        <dbReference type="ARBA" id="ARBA00022827"/>
    </source>
</evidence>
<dbReference type="GO" id="GO:0016787">
    <property type="term" value="F:hydrolase activity"/>
    <property type="evidence" value="ECO:0007669"/>
    <property type="project" value="InterPro"/>
</dbReference>
<dbReference type="Pfam" id="PF04273">
    <property type="entry name" value="BLH_phosphatase"/>
    <property type="match status" value="1"/>
</dbReference>
<keyword evidence="5" id="KW-0809">Transit peptide</keyword>
<dbReference type="InterPro" id="IPR029021">
    <property type="entry name" value="Prot-tyrosine_phosphatase-like"/>
</dbReference>
<gene>
    <name evidence="9" type="ORF">GCM10017083_50590</name>
</gene>
<dbReference type="SUPFAM" id="SSF51905">
    <property type="entry name" value="FAD/NAD(P)-binding domain"/>
    <property type="match status" value="2"/>
</dbReference>
<name>A0A919CSF1_9PROT</name>
<dbReference type="FunFam" id="3.50.50.60:FF:000034">
    <property type="entry name" value="sulfide:quinone oxidoreductase, mitochondrial"/>
    <property type="match status" value="1"/>
</dbReference>
<dbReference type="EMBL" id="BMZS01000014">
    <property type="protein sequence ID" value="GHD62159.1"/>
    <property type="molecule type" value="Genomic_DNA"/>
</dbReference>
<keyword evidence="10" id="KW-1185">Reference proteome</keyword>
<dbReference type="GO" id="GO:0070224">
    <property type="term" value="F:sulfide:quinone oxidoreductase activity"/>
    <property type="evidence" value="ECO:0007669"/>
    <property type="project" value="TreeGrafter"/>
</dbReference>
<accession>A0A919CSF1</accession>
<dbReference type="PANTHER" id="PTHR10632">
    <property type="entry name" value="SULFIDE:QUINONE OXIDOREDUCTASE"/>
    <property type="match status" value="1"/>
</dbReference>
<comment type="cofactor">
    <cofactor evidence="1">
        <name>FAD</name>
        <dbReference type="ChEBI" id="CHEBI:57692"/>
    </cofactor>
</comment>
<sequence length="576" mass="62396">MEIRRISPEFAVSPQITVEDVGAAAAQGYRSIVCNRPDGESDPQPRSDEIRQAAEDHGLGFRNVPVVSGQVTDGDVSEFGRALSELPGPVLAYCRTGTRSSTLWALSKAPRLSADAILEAVGGAGYDLQALRPRLEAATGKVLPPAPAVRHDVVIVGGGAGGIATAASLLKRRPGLDIAIVEPRDDHYYQPGWTLVGGGVFDRADTMRPMASVMPKGVKWIRTAVSGFAPERSEVILEDGGRIGYRALVVSPGLKLDWDKVEGLRETLGRNGVTSNYLFDMAPYTWELVRTLKGGKAIFTQPPMPIKCAGAPQKAMYLSADAWSRSGRIKDIDIEFCNAGGALFGVADYVPALMEYVARYNATLSFGHNLVKVDGEARKAWFDVTKDGKTERVEKAFDMLHVCPPQTGHDFIRRSPLADAAGWVEVNSETLQHARYGDIFGLGDGCSTPNAKTAAAVRKQAPVVAENVLSVLDGKAPHAVYDGYGSCPLTVERGRIVLAEFGYGGVLLPSFPTWMINGKLPSRLAWLLKEKMLPWIYWDGMFKGREWLAGPRILPMSPTAREALDACDFKDQRKAS</sequence>
<dbReference type="RefSeq" id="WP_189994970.1">
    <property type="nucleotide sequence ID" value="NZ_BMZS01000014.1"/>
</dbReference>